<reference evidence="1" key="1">
    <citation type="submission" date="2023-06" db="EMBL/GenBank/DDBJ databases">
        <title>Draft Genome Sequences of Representative Paenibacillus Polymyxa, Bacillus cereus, Fictibacillus sp., and Brevibacillus agri Strains Isolated from Amazonian Dark Earth.</title>
        <authorList>
            <person name="Pellegrinetti T.A."/>
            <person name="Cunha I.C.M."/>
            <person name="Chaves M.G."/>
            <person name="Freitas A.S."/>
            <person name="Silva A.V.R."/>
            <person name="Tsai S.M."/>
            <person name="Mendes L.W."/>
        </authorList>
    </citation>
    <scope>NUCLEOTIDE SEQUENCE</scope>
    <source>
        <strain evidence="1">CENA-BCM004</strain>
    </source>
</reference>
<comment type="caution">
    <text evidence="1">The sequence shown here is derived from an EMBL/GenBank/DDBJ whole genome shotgun (WGS) entry which is preliminary data.</text>
</comment>
<dbReference type="EMBL" id="JAUHLN010000005">
    <property type="protein sequence ID" value="MDN4075276.1"/>
    <property type="molecule type" value="Genomic_DNA"/>
</dbReference>
<evidence type="ECO:0000313" key="2">
    <source>
        <dbReference type="Proteomes" id="UP001168694"/>
    </source>
</evidence>
<name>A0ABT8EBK0_9BACL</name>
<protein>
    <submittedName>
        <fullName evidence="1">Uncharacterized protein</fullName>
    </submittedName>
</protein>
<keyword evidence="2" id="KW-1185">Reference proteome</keyword>
<evidence type="ECO:0000313" key="1">
    <source>
        <dbReference type="EMBL" id="MDN4075276.1"/>
    </source>
</evidence>
<organism evidence="1 2">
    <name type="scientific">Fictibacillus terranigra</name>
    <dbReference type="NCBI Taxonomy" id="3058424"/>
    <lineage>
        <taxon>Bacteria</taxon>
        <taxon>Bacillati</taxon>
        <taxon>Bacillota</taxon>
        <taxon>Bacilli</taxon>
        <taxon>Bacillales</taxon>
        <taxon>Fictibacillaceae</taxon>
        <taxon>Fictibacillus</taxon>
    </lineage>
</organism>
<accession>A0ABT8EBK0</accession>
<gene>
    <name evidence="1" type="ORF">QYF49_20115</name>
</gene>
<dbReference type="Proteomes" id="UP001168694">
    <property type="component" value="Unassembled WGS sequence"/>
</dbReference>
<proteinExistence type="predicted"/>
<dbReference type="RefSeq" id="WP_290401392.1">
    <property type="nucleotide sequence ID" value="NZ_JAUHLN010000005.1"/>
</dbReference>
<sequence>MPPGTTDVVVIVFERVPTSRRFQITDFAIIGSAGPCREFLRRGEDVVHAESCLLRQNFRIVFDSSNVLLFVRR</sequence>